<evidence type="ECO:0000259" key="2">
    <source>
        <dbReference type="Pfam" id="PF13471"/>
    </source>
</evidence>
<proteinExistence type="predicted"/>
<keyword evidence="1" id="KW-0812">Transmembrane</keyword>
<gene>
    <name evidence="3" type="ORF">NIES267_68130</name>
</gene>
<dbReference type="Proteomes" id="UP000218418">
    <property type="component" value="Chromosome"/>
</dbReference>
<feature type="domain" description="Microcin J25-processing protein McjB C-terminal" evidence="2">
    <location>
        <begin position="58"/>
        <end position="134"/>
    </location>
</feature>
<organism evidence="3 4">
    <name type="scientific">Calothrix parasitica NIES-267</name>
    <dbReference type="NCBI Taxonomy" id="1973488"/>
    <lineage>
        <taxon>Bacteria</taxon>
        <taxon>Bacillati</taxon>
        <taxon>Cyanobacteriota</taxon>
        <taxon>Cyanophyceae</taxon>
        <taxon>Nostocales</taxon>
        <taxon>Calotrichaceae</taxon>
        <taxon>Calothrix</taxon>
    </lineage>
</organism>
<dbReference type="OrthoDB" id="466469at2"/>
<reference evidence="3 4" key="1">
    <citation type="submission" date="2017-06" db="EMBL/GenBank/DDBJ databases">
        <title>Genome sequencing of cyanobaciteial culture collection at National Institute for Environmental Studies (NIES).</title>
        <authorList>
            <person name="Hirose Y."/>
            <person name="Shimura Y."/>
            <person name="Fujisawa T."/>
            <person name="Nakamura Y."/>
            <person name="Kawachi M."/>
        </authorList>
    </citation>
    <scope>NUCLEOTIDE SEQUENCE [LARGE SCALE GENOMIC DNA]</scope>
    <source>
        <strain evidence="3 4">NIES-267</strain>
    </source>
</reference>
<name>A0A1Z4M1D5_9CYAN</name>
<dbReference type="InterPro" id="IPR053521">
    <property type="entry name" value="McjB-like"/>
</dbReference>
<keyword evidence="1" id="KW-1133">Transmembrane helix</keyword>
<feature type="transmembrane region" description="Helical" evidence="1">
    <location>
        <begin position="13"/>
        <end position="35"/>
    </location>
</feature>
<evidence type="ECO:0000256" key="1">
    <source>
        <dbReference type="SAM" id="Phobius"/>
    </source>
</evidence>
<keyword evidence="4" id="KW-1185">Reference proteome</keyword>
<evidence type="ECO:0000313" key="4">
    <source>
        <dbReference type="Proteomes" id="UP000218418"/>
    </source>
</evidence>
<dbReference type="NCBIfam" id="NF033537">
    <property type="entry name" value="lasso_biosyn_B2"/>
    <property type="match status" value="1"/>
</dbReference>
<accession>A0A1Z4M1D5</accession>
<protein>
    <recommendedName>
        <fullName evidence="2">Microcin J25-processing protein McjB C-terminal domain-containing protein</fullName>
    </recommendedName>
</protein>
<dbReference type="AlphaFoldDB" id="A0A1Z4M1D5"/>
<keyword evidence="1" id="KW-0472">Membrane</keyword>
<dbReference type="InterPro" id="IPR032708">
    <property type="entry name" value="McjB_C"/>
</dbReference>
<dbReference type="EMBL" id="AP018227">
    <property type="protein sequence ID" value="BAY87292.1"/>
    <property type="molecule type" value="Genomic_DNA"/>
</dbReference>
<dbReference type="Pfam" id="PF13471">
    <property type="entry name" value="Transglut_core3"/>
    <property type="match status" value="1"/>
</dbReference>
<sequence>MKLLRKLWNLRKAYIYLLLFTFLLLQAIRLGLFLLEFRILFKIVNKLCKVKFLFPSVSVRKMIWGVNVATRYSPGGAKCLARALTTQILMSRSGYTPELCIGVAKSESGELEAHAWIKYQGYVVVGHLPDLPRYIQLPSLEGIRL</sequence>
<evidence type="ECO:0000313" key="3">
    <source>
        <dbReference type="EMBL" id="BAY87292.1"/>
    </source>
</evidence>